<dbReference type="GO" id="GO:0005886">
    <property type="term" value="C:plasma membrane"/>
    <property type="evidence" value="ECO:0007669"/>
    <property type="project" value="UniProtKB-SubCell"/>
</dbReference>
<feature type="domain" description="ABC transmembrane type-2" evidence="9">
    <location>
        <begin position="136"/>
        <end position="372"/>
    </location>
</feature>
<keyword evidence="3" id="KW-0813">Transport</keyword>
<dbReference type="EMBL" id="FMZX01000010">
    <property type="protein sequence ID" value="SDD61670.1"/>
    <property type="molecule type" value="Genomic_DNA"/>
</dbReference>
<keyword evidence="11" id="KW-1185">Reference proteome</keyword>
<feature type="transmembrane region" description="Helical" evidence="8">
    <location>
        <begin position="290"/>
        <end position="311"/>
    </location>
</feature>
<dbReference type="Gene3D" id="3.40.1710.10">
    <property type="entry name" value="abc type-2 transporter like domain"/>
    <property type="match status" value="1"/>
</dbReference>
<comment type="similarity">
    <text evidence="2">Belongs to the ABC-2 integral membrane protein family.</text>
</comment>
<name>A0A1G6W6V3_9PROT</name>
<gene>
    <name evidence="10" type="ORF">SAMN04487779_101095</name>
</gene>
<dbReference type="InterPro" id="IPR013525">
    <property type="entry name" value="ABC2_TM"/>
</dbReference>
<evidence type="ECO:0000313" key="11">
    <source>
        <dbReference type="Proteomes" id="UP000198925"/>
    </source>
</evidence>
<evidence type="ECO:0000313" key="10">
    <source>
        <dbReference type="EMBL" id="SDD61670.1"/>
    </source>
</evidence>
<feature type="transmembrane region" description="Helical" evidence="8">
    <location>
        <begin position="259"/>
        <end position="283"/>
    </location>
</feature>
<evidence type="ECO:0000256" key="5">
    <source>
        <dbReference type="ARBA" id="ARBA00022692"/>
    </source>
</evidence>
<sequence length="378" mass="40631">MRLPATLANALHLGVKELRSLLRDPIMLVLIGHAFTLAIYTGAAAMPSAVNRATIAIVDEDRSPLSARIAAAFYPPTFLPPVMITQAQMDARMDAGLDTFALDIPPNFQRDLLAGRNPAIQLNVDATRMTQAFSGSGYVQTMVMQEVQAFAQRYRGGEVPPVDLVLRARFNPQLEKSWFGAIIQLINNITMLSIVLTGAALIREREHGTIEHLLVMPVTPFEIMIGKIWAMGLVVFAAATASLFLVVQGLLAVPVGGSVPLFLAGAALHLLATTSLGIVLGTVTRSMPQFGLLLILILLPLMMLSGGMTPFESMPAGVQWVMQLAPTTHFVALAQAILYRGAGLPVVWPQFAALLAIAAALFAFALLRFRRMIGETAG</sequence>
<feature type="transmembrane region" description="Helical" evidence="8">
    <location>
        <begin position="223"/>
        <end position="247"/>
    </location>
</feature>
<keyword evidence="6 8" id="KW-1133">Transmembrane helix</keyword>
<keyword evidence="4" id="KW-1003">Cell membrane</keyword>
<evidence type="ECO:0000256" key="3">
    <source>
        <dbReference type="ARBA" id="ARBA00022448"/>
    </source>
</evidence>
<reference evidence="10 11" key="1">
    <citation type="submission" date="2016-10" db="EMBL/GenBank/DDBJ databases">
        <authorList>
            <person name="de Groot N.N."/>
        </authorList>
    </citation>
    <scope>NUCLEOTIDE SEQUENCE [LARGE SCALE GENOMIC DNA]</scope>
    <source>
        <strain evidence="10 11">CPCC 100156</strain>
    </source>
</reference>
<dbReference type="InterPro" id="IPR051449">
    <property type="entry name" value="ABC-2_transporter_component"/>
</dbReference>
<keyword evidence="7 8" id="KW-0472">Membrane</keyword>
<feature type="transmembrane region" description="Helical" evidence="8">
    <location>
        <begin position="178"/>
        <end position="202"/>
    </location>
</feature>
<dbReference type="InterPro" id="IPR047817">
    <property type="entry name" value="ABC2_TM_bact-type"/>
</dbReference>
<dbReference type="PANTHER" id="PTHR30294">
    <property type="entry name" value="MEMBRANE COMPONENT OF ABC TRANSPORTER YHHJ-RELATED"/>
    <property type="match status" value="1"/>
</dbReference>
<keyword evidence="5 8" id="KW-0812">Transmembrane</keyword>
<evidence type="ECO:0000256" key="8">
    <source>
        <dbReference type="SAM" id="Phobius"/>
    </source>
</evidence>
<evidence type="ECO:0000256" key="6">
    <source>
        <dbReference type="ARBA" id="ARBA00022989"/>
    </source>
</evidence>
<accession>A0A1G6W6V3</accession>
<dbReference type="Pfam" id="PF12698">
    <property type="entry name" value="ABC2_membrane_3"/>
    <property type="match status" value="1"/>
</dbReference>
<dbReference type="RefSeq" id="WP_090663993.1">
    <property type="nucleotide sequence ID" value="NZ_FMZX01000010.1"/>
</dbReference>
<dbReference type="STRING" id="938405.SAMN02927895_01047"/>
<protein>
    <submittedName>
        <fullName evidence="10">ABC-2 type transport system permease protein</fullName>
    </submittedName>
</protein>
<dbReference type="GO" id="GO:0140359">
    <property type="term" value="F:ABC-type transporter activity"/>
    <property type="evidence" value="ECO:0007669"/>
    <property type="project" value="InterPro"/>
</dbReference>
<proteinExistence type="inferred from homology"/>
<evidence type="ECO:0000259" key="9">
    <source>
        <dbReference type="PROSITE" id="PS51012"/>
    </source>
</evidence>
<evidence type="ECO:0000256" key="7">
    <source>
        <dbReference type="ARBA" id="ARBA00023136"/>
    </source>
</evidence>
<evidence type="ECO:0000256" key="4">
    <source>
        <dbReference type="ARBA" id="ARBA00022475"/>
    </source>
</evidence>
<dbReference type="PROSITE" id="PS51012">
    <property type="entry name" value="ABC_TM2"/>
    <property type="match status" value="1"/>
</dbReference>
<comment type="subcellular location">
    <subcellularLocation>
        <location evidence="1">Cell membrane</location>
        <topology evidence="1">Multi-pass membrane protein</topology>
    </subcellularLocation>
</comment>
<dbReference type="AlphaFoldDB" id="A0A1G6W6V3"/>
<feature type="transmembrane region" description="Helical" evidence="8">
    <location>
        <begin position="347"/>
        <end position="367"/>
    </location>
</feature>
<evidence type="ECO:0000256" key="2">
    <source>
        <dbReference type="ARBA" id="ARBA00007783"/>
    </source>
</evidence>
<evidence type="ECO:0000256" key="1">
    <source>
        <dbReference type="ARBA" id="ARBA00004651"/>
    </source>
</evidence>
<dbReference type="PANTHER" id="PTHR30294:SF47">
    <property type="entry name" value="INNER MEMBRANE TRANSPORT PERMEASE YHHJ"/>
    <property type="match status" value="1"/>
</dbReference>
<organism evidence="10 11">
    <name type="scientific">Belnapia rosea</name>
    <dbReference type="NCBI Taxonomy" id="938405"/>
    <lineage>
        <taxon>Bacteria</taxon>
        <taxon>Pseudomonadati</taxon>
        <taxon>Pseudomonadota</taxon>
        <taxon>Alphaproteobacteria</taxon>
        <taxon>Acetobacterales</taxon>
        <taxon>Roseomonadaceae</taxon>
        <taxon>Belnapia</taxon>
    </lineage>
</organism>
<dbReference type="Proteomes" id="UP000198925">
    <property type="component" value="Unassembled WGS sequence"/>
</dbReference>